<sequence>MALELTQLLLSAQSTDAKVRNEAETTLGQFRDKNLQHFLVSLSFVFSDVGKPNDSRILAGICNAPIPFSIFLRI</sequence>
<dbReference type="InterPro" id="IPR011989">
    <property type="entry name" value="ARM-like"/>
</dbReference>
<comment type="caution">
    <text evidence="1">The sequence shown here is derived from an EMBL/GenBank/DDBJ whole genome shotgun (WGS) entry which is preliminary data.</text>
</comment>
<organism evidence="1 2">
    <name type="scientific">Castilleja foliolosa</name>
    <dbReference type="NCBI Taxonomy" id="1961234"/>
    <lineage>
        <taxon>Eukaryota</taxon>
        <taxon>Viridiplantae</taxon>
        <taxon>Streptophyta</taxon>
        <taxon>Embryophyta</taxon>
        <taxon>Tracheophyta</taxon>
        <taxon>Spermatophyta</taxon>
        <taxon>Magnoliopsida</taxon>
        <taxon>eudicotyledons</taxon>
        <taxon>Gunneridae</taxon>
        <taxon>Pentapetalae</taxon>
        <taxon>asterids</taxon>
        <taxon>lamiids</taxon>
        <taxon>Lamiales</taxon>
        <taxon>Orobanchaceae</taxon>
        <taxon>Pedicularideae</taxon>
        <taxon>Castillejinae</taxon>
        <taxon>Castilleja</taxon>
    </lineage>
</organism>
<dbReference type="EMBL" id="JAVIJP010000066">
    <property type="protein sequence ID" value="KAL3621519.1"/>
    <property type="molecule type" value="Genomic_DNA"/>
</dbReference>
<dbReference type="Gene3D" id="1.25.10.10">
    <property type="entry name" value="Leucine-rich Repeat Variant"/>
    <property type="match status" value="1"/>
</dbReference>
<evidence type="ECO:0000313" key="2">
    <source>
        <dbReference type="Proteomes" id="UP001632038"/>
    </source>
</evidence>
<dbReference type="Proteomes" id="UP001632038">
    <property type="component" value="Unassembled WGS sequence"/>
</dbReference>
<gene>
    <name evidence="1" type="ORF">CASFOL_036431</name>
</gene>
<dbReference type="AlphaFoldDB" id="A0ABD3BWQ4"/>
<reference evidence="2" key="1">
    <citation type="journal article" date="2024" name="IScience">
        <title>Strigolactones Initiate the Formation of Haustorium-like Structures in Castilleja.</title>
        <authorList>
            <person name="Buerger M."/>
            <person name="Peterson D."/>
            <person name="Chory J."/>
        </authorList>
    </citation>
    <scope>NUCLEOTIDE SEQUENCE [LARGE SCALE GENOMIC DNA]</scope>
</reference>
<proteinExistence type="predicted"/>
<accession>A0ABD3BWQ4</accession>
<keyword evidence="2" id="KW-1185">Reference proteome</keyword>
<dbReference type="SUPFAM" id="SSF48371">
    <property type="entry name" value="ARM repeat"/>
    <property type="match status" value="1"/>
</dbReference>
<protein>
    <submittedName>
        <fullName evidence="1">Uncharacterized protein</fullName>
    </submittedName>
</protein>
<evidence type="ECO:0000313" key="1">
    <source>
        <dbReference type="EMBL" id="KAL3621519.1"/>
    </source>
</evidence>
<name>A0ABD3BWQ4_9LAMI</name>
<dbReference type="InterPro" id="IPR016024">
    <property type="entry name" value="ARM-type_fold"/>
</dbReference>